<keyword evidence="5" id="KW-1185">Reference proteome</keyword>
<feature type="domain" description="Rhodanese" evidence="2">
    <location>
        <begin position="378"/>
        <end position="465"/>
    </location>
</feature>
<dbReference type="RefSeq" id="WP_111057353.1">
    <property type="nucleotide sequence ID" value="NZ_BAAAWQ010000001.1"/>
</dbReference>
<protein>
    <submittedName>
        <fullName evidence="3">Hydroxyacylglutathione hydrolase</fullName>
        <ecNumber evidence="3">3.1.2.6</ecNumber>
    </submittedName>
    <submittedName>
        <fullName evidence="4">MBL fold metallo-hydrolase</fullName>
    </submittedName>
</protein>
<reference evidence="4 5" key="1">
    <citation type="submission" date="2020-05" db="EMBL/GenBank/DDBJ databases">
        <title>Genome Sequencing of Type Strains.</title>
        <authorList>
            <person name="Lemaire J.F."/>
            <person name="Inderbitzin P."/>
            <person name="Gregorio O.A."/>
            <person name="Collins S.B."/>
            <person name="Wespe N."/>
            <person name="Knight-Connoni V."/>
        </authorList>
    </citation>
    <scope>NUCLEOTIDE SEQUENCE [LARGE SCALE GENOMIC DNA]</scope>
    <source>
        <strain evidence="4 5">ATCC 19096</strain>
    </source>
</reference>
<dbReference type="InterPro" id="IPR036873">
    <property type="entry name" value="Rhodanese-like_dom_sf"/>
</dbReference>
<dbReference type="GO" id="GO:0070813">
    <property type="term" value="P:hydrogen sulfide metabolic process"/>
    <property type="evidence" value="ECO:0007669"/>
    <property type="project" value="TreeGrafter"/>
</dbReference>
<proteinExistence type="predicted"/>
<dbReference type="GO" id="GO:0004792">
    <property type="term" value="F:thiosulfate-cyanide sulfurtransferase activity"/>
    <property type="evidence" value="ECO:0007669"/>
    <property type="project" value="InterPro"/>
</dbReference>
<dbReference type="Gene3D" id="3.60.15.10">
    <property type="entry name" value="Ribonuclease Z/Hydroxyacylglutathione hydrolase-like"/>
    <property type="match status" value="1"/>
</dbReference>
<organism evidence="3 6">
    <name type="scientific">Curtobacterium pusillum</name>
    <dbReference type="NCBI Taxonomy" id="69373"/>
    <lineage>
        <taxon>Bacteria</taxon>
        <taxon>Bacillati</taxon>
        <taxon>Actinomycetota</taxon>
        <taxon>Actinomycetes</taxon>
        <taxon>Micrococcales</taxon>
        <taxon>Microbacteriaceae</taxon>
        <taxon>Curtobacterium</taxon>
    </lineage>
</organism>
<dbReference type="EMBL" id="JABMCE010000067">
    <property type="protein sequence ID" value="NUU13498.1"/>
    <property type="molecule type" value="Genomic_DNA"/>
</dbReference>
<dbReference type="InterPro" id="IPR001279">
    <property type="entry name" value="Metallo-B-lactamas"/>
</dbReference>
<dbReference type="SMART" id="SM00849">
    <property type="entry name" value="Lactamase_B"/>
    <property type="match status" value="1"/>
</dbReference>
<keyword evidence="1" id="KW-0479">Metal-binding</keyword>
<dbReference type="Pfam" id="PF00753">
    <property type="entry name" value="Lactamase_B"/>
    <property type="match status" value="1"/>
</dbReference>
<dbReference type="GO" id="GO:0046872">
    <property type="term" value="F:metal ion binding"/>
    <property type="evidence" value="ECO:0007669"/>
    <property type="project" value="UniProtKB-KW"/>
</dbReference>
<dbReference type="InterPro" id="IPR001763">
    <property type="entry name" value="Rhodanese-like_dom"/>
</dbReference>
<dbReference type="InterPro" id="IPR036866">
    <property type="entry name" value="RibonucZ/Hydroxyglut_hydro"/>
</dbReference>
<evidence type="ECO:0000313" key="4">
    <source>
        <dbReference type="EMBL" id="NUU13498.1"/>
    </source>
</evidence>
<dbReference type="Gene3D" id="3.40.250.10">
    <property type="entry name" value="Rhodanese-like domain"/>
    <property type="match status" value="2"/>
</dbReference>
<dbReference type="InterPro" id="IPR044528">
    <property type="entry name" value="POD-like_MBL-fold"/>
</dbReference>
<sequence length="469" mass="50537">MLLERFYDEDLAQASYLIGCQATGEAVVVDPRREVQVYLDTAAKNGMRIVAVTETHIHADYLSGTRELAHVTGAEAYVSGEGGVDWQYGFDATRLFDGDVIQVGNIRLAARHTPGHTPEHLVFLVTDGALTDDPGYLLSGDFVFVGDLGRPDLLDEAAGGKDTRFQGAQDLFDSLKNVLLALPDHVQIHPAHGAGSACGKALGAIASTTVGYERLYTWWGPYLAADDRDGFVRELLDGQPDAHAYFARMKRENRDGPAVLGPLPNLEAVTAQDAAARAADGDAVLVDTRAAADVRAGTVPGALAIPATGKTAAWGAWAIDPEREQRPLLLLVEDHEQAEHVRDHLIRVGIDTTAGYFTSLDGIETAPSETIAPDQIADLDEPFLLDVREMSEYHAGHIPGATRIGAGRVLWETSRLPRDRTIVSYCQSGARNIVAAQALRRAGFPVIEVDGSYLGYARMQQHANAGAER</sequence>
<dbReference type="GO" id="GO:0006749">
    <property type="term" value="P:glutathione metabolic process"/>
    <property type="evidence" value="ECO:0007669"/>
    <property type="project" value="InterPro"/>
</dbReference>
<dbReference type="Pfam" id="PF00581">
    <property type="entry name" value="Rhodanese"/>
    <property type="match status" value="1"/>
</dbReference>
<dbReference type="InterPro" id="IPR001307">
    <property type="entry name" value="Thiosulphate_STrfase_CS"/>
</dbReference>
<evidence type="ECO:0000313" key="5">
    <source>
        <dbReference type="Proteomes" id="UP000573001"/>
    </source>
</evidence>
<dbReference type="SMART" id="SM00450">
    <property type="entry name" value="RHOD"/>
    <property type="match status" value="1"/>
</dbReference>
<name>A0AAW3TBA0_9MICO</name>
<dbReference type="PANTHER" id="PTHR43084">
    <property type="entry name" value="PERSULFIDE DIOXYGENASE ETHE1"/>
    <property type="match status" value="1"/>
</dbReference>
<dbReference type="SUPFAM" id="SSF52821">
    <property type="entry name" value="Rhodanese/Cell cycle control phosphatase"/>
    <property type="match status" value="2"/>
</dbReference>
<evidence type="ECO:0000313" key="3">
    <source>
        <dbReference type="EMBL" id="MBA8992094.1"/>
    </source>
</evidence>
<evidence type="ECO:0000313" key="6">
    <source>
        <dbReference type="Proteomes" id="UP000590225"/>
    </source>
</evidence>
<dbReference type="Proteomes" id="UP000573001">
    <property type="component" value="Unassembled WGS sequence"/>
</dbReference>
<dbReference type="CDD" id="cd07724">
    <property type="entry name" value="POD-like_MBL-fold"/>
    <property type="match status" value="1"/>
</dbReference>
<dbReference type="EMBL" id="JACGXP010000007">
    <property type="protein sequence ID" value="MBA8992094.1"/>
    <property type="molecule type" value="Genomic_DNA"/>
</dbReference>
<feature type="domain" description="Rhodanese" evidence="2">
    <location>
        <begin position="279"/>
        <end position="324"/>
    </location>
</feature>
<gene>
    <name evidence="3" type="ORF">FHW23_003382</name>
    <name evidence="4" type="ORF">HP507_06600</name>
</gene>
<dbReference type="PANTHER" id="PTHR43084:SF1">
    <property type="entry name" value="PERSULFIDE DIOXYGENASE ETHE1, MITOCHONDRIAL"/>
    <property type="match status" value="1"/>
</dbReference>
<reference evidence="3 6" key="2">
    <citation type="submission" date="2020-07" db="EMBL/GenBank/DDBJ databases">
        <title>Above-ground endophytic microbial communities from plants in different locations in the United States.</title>
        <authorList>
            <person name="Frank C."/>
        </authorList>
    </citation>
    <scope>NUCLEOTIDE SEQUENCE [LARGE SCALE GENOMIC DNA]</scope>
    <source>
        <strain evidence="3 6">WPL5_2</strain>
    </source>
</reference>
<dbReference type="SUPFAM" id="SSF56281">
    <property type="entry name" value="Metallo-hydrolase/oxidoreductase"/>
    <property type="match status" value="1"/>
</dbReference>
<accession>A0AAW3TBA0</accession>
<dbReference type="FunFam" id="3.60.15.10:FF:000030">
    <property type="entry name" value="Metallo-beta-lactamase family protein"/>
    <property type="match status" value="1"/>
</dbReference>
<dbReference type="AlphaFoldDB" id="A0AAW3TBA0"/>
<dbReference type="GO" id="GO:0050313">
    <property type="term" value="F:sulfur dioxygenase activity"/>
    <property type="evidence" value="ECO:0007669"/>
    <property type="project" value="InterPro"/>
</dbReference>
<dbReference type="GO" id="GO:0004416">
    <property type="term" value="F:hydroxyacylglutathione hydrolase activity"/>
    <property type="evidence" value="ECO:0007669"/>
    <property type="project" value="UniProtKB-EC"/>
</dbReference>
<dbReference type="CDD" id="cd00158">
    <property type="entry name" value="RHOD"/>
    <property type="match status" value="1"/>
</dbReference>
<keyword evidence="3" id="KW-0378">Hydrolase</keyword>
<dbReference type="PROSITE" id="PS50206">
    <property type="entry name" value="RHODANESE_3"/>
    <property type="match status" value="2"/>
</dbReference>
<evidence type="ECO:0000256" key="1">
    <source>
        <dbReference type="ARBA" id="ARBA00022723"/>
    </source>
</evidence>
<comment type="caution">
    <text evidence="3">The sequence shown here is derived from an EMBL/GenBank/DDBJ whole genome shotgun (WGS) entry which is preliminary data.</text>
</comment>
<dbReference type="EC" id="3.1.2.6" evidence="3"/>
<dbReference type="InterPro" id="IPR051682">
    <property type="entry name" value="Mito_Persulfide_Diox"/>
</dbReference>
<evidence type="ECO:0000259" key="2">
    <source>
        <dbReference type="PROSITE" id="PS50206"/>
    </source>
</evidence>
<dbReference type="PROSITE" id="PS00380">
    <property type="entry name" value="RHODANESE_1"/>
    <property type="match status" value="1"/>
</dbReference>
<dbReference type="Proteomes" id="UP000590225">
    <property type="component" value="Unassembled WGS sequence"/>
</dbReference>